<proteinExistence type="predicted"/>
<dbReference type="EMBL" id="JACHGN010000002">
    <property type="protein sequence ID" value="MBB5131335.1"/>
    <property type="molecule type" value="Genomic_DNA"/>
</dbReference>
<keyword evidence="1" id="KW-0808">Transferase</keyword>
<dbReference type="PIRSF" id="PIRSF017393">
    <property type="entry name" value="MTase_SAV2177"/>
    <property type="match status" value="1"/>
</dbReference>
<dbReference type="InterPro" id="IPR029063">
    <property type="entry name" value="SAM-dependent_MTases_sf"/>
</dbReference>
<sequence length="268" mass="29217">MDTEQAPHGIDPTVPSVARIYDFLLGGKDNFASDRAAAEKLLQLTPNVREGVQENRRFLKRVVQQMAASGIRQFLDIGAGLPTQENVHQVALAAAPDSRIVYVDNDPIVLTHGRALLADNPQTIVVDGDMLRPESILDNPEVTGHLDFGKPIGLLMLAVVHFIPEQEDAERIVATLRDRLVPGSALAMTHLTSGDLDEQQVAEGRAVYTKAATGLPTPRTHAQVLRFFDGFELAPPGLVRTREWLRDEPDDLPALPGVDGYAGIGFIR</sequence>
<reference evidence="1 2" key="1">
    <citation type="submission" date="2020-08" db="EMBL/GenBank/DDBJ databases">
        <title>Genomic Encyclopedia of Type Strains, Phase IV (KMG-IV): sequencing the most valuable type-strain genomes for metagenomic binning, comparative biology and taxonomic classification.</title>
        <authorList>
            <person name="Goeker M."/>
        </authorList>
    </citation>
    <scope>NUCLEOTIDE SEQUENCE [LARGE SCALE GENOMIC DNA]</scope>
    <source>
        <strain evidence="1 2">DSM 45615</strain>
    </source>
</reference>
<comment type="caution">
    <text evidence="1">The sequence shown here is derived from an EMBL/GenBank/DDBJ whole genome shotgun (WGS) entry which is preliminary data.</text>
</comment>
<keyword evidence="1" id="KW-0489">Methyltransferase</keyword>
<organism evidence="1 2">
    <name type="scientific">Thermocatellispora tengchongensis</name>
    <dbReference type="NCBI Taxonomy" id="1073253"/>
    <lineage>
        <taxon>Bacteria</taxon>
        <taxon>Bacillati</taxon>
        <taxon>Actinomycetota</taxon>
        <taxon>Actinomycetes</taxon>
        <taxon>Streptosporangiales</taxon>
        <taxon>Streptosporangiaceae</taxon>
        <taxon>Thermocatellispora</taxon>
    </lineage>
</organism>
<keyword evidence="2" id="KW-1185">Reference proteome</keyword>
<dbReference type="SUPFAM" id="SSF53335">
    <property type="entry name" value="S-adenosyl-L-methionine-dependent methyltransferases"/>
    <property type="match status" value="1"/>
</dbReference>
<dbReference type="GO" id="GO:0008168">
    <property type="term" value="F:methyltransferase activity"/>
    <property type="evidence" value="ECO:0007669"/>
    <property type="project" value="UniProtKB-KW"/>
</dbReference>
<dbReference type="RefSeq" id="WP_185048176.1">
    <property type="nucleotide sequence ID" value="NZ_BAABIX010000023.1"/>
</dbReference>
<dbReference type="Gene3D" id="3.40.50.150">
    <property type="entry name" value="Vaccinia Virus protein VP39"/>
    <property type="match status" value="1"/>
</dbReference>
<dbReference type="AlphaFoldDB" id="A0A840P5P2"/>
<dbReference type="Pfam" id="PF04672">
    <property type="entry name" value="Methyltransf_19"/>
    <property type="match status" value="1"/>
</dbReference>
<evidence type="ECO:0000313" key="1">
    <source>
        <dbReference type="EMBL" id="MBB5131335.1"/>
    </source>
</evidence>
<protein>
    <submittedName>
        <fullName evidence="1">O-methyltransferase involved in polyketide biosynthesis</fullName>
    </submittedName>
</protein>
<gene>
    <name evidence="1" type="ORF">HNP84_001041</name>
</gene>
<dbReference type="Proteomes" id="UP000578449">
    <property type="component" value="Unassembled WGS sequence"/>
</dbReference>
<accession>A0A840P5P2</accession>
<dbReference type="InterPro" id="IPR006764">
    <property type="entry name" value="SAM_dep_MeTrfase_SAV2177_type"/>
</dbReference>
<name>A0A840P5P2_9ACTN</name>
<dbReference type="GO" id="GO:0032259">
    <property type="term" value="P:methylation"/>
    <property type="evidence" value="ECO:0007669"/>
    <property type="project" value="UniProtKB-KW"/>
</dbReference>
<evidence type="ECO:0000313" key="2">
    <source>
        <dbReference type="Proteomes" id="UP000578449"/>
    </source>
</evidence>